<accession>A0A5M9JTK0</accession>
<dbReference type="Proteomes" id="UP000322873">
    <property type="component" value="Unassembled WGS sequence"/>
</dbReference>
<keyword evidence="2" id="KW-0560">Oxidoreductase</keyword>
<dbReference type="Gene3D" id="1.10.1040.10">
    <property type="entry name" value="N-(1-d-carboxylethyl)-l-norvaline Dehydrogenase, domain 2"/>
    <property type="match status" value="1"/>
</dbReference>
<evidence type="ECO:0000313" key="7">
    <source>
        <dbReference type="Proteomes" id="UP000322873"/>
    </source>
</evidence>
<evidence type="ECO:0000259" key="5">
    <source>
        <dbReference type="Pfam" id="PF08546"/>
    </source>
</evidence>
<dbReference type="AlphaFoldDB" id="A0A5M9JTK0"/>
<dbReference type="PANTHER" id="PTHR43765:SF2">
    <property type="entry name" value="2-DEHYDROPANTOATE 2-REDUCTASE"/>
    <property type="match status" value="1"/>
</dbReference>
<dbReference type="InterPro" id="IPR008927">
    <property type="entry name" value="6-PGluconate_DH-like_C_sf"/>
</dbReference>
<keyword evidence="1" id="KW-0521">NADP</keyword>
<sequence length="737" mass="82824">MFLSSKALWRVGPLSKPLTSNVHVRQSGKVLYQQFQEQSRDNSTTRLGRRIYVAGAHHLQTLIANGLAQSANPKKNPITLMVPSNNYLQHYVDTDGRIQLIQDGVATTLVGAVDIEVLPFPMESSVPEETYPPAKNLRFQRLLLNTGPDEEDLSVNDLPSLLENDPTLDVKKRGARQSRIPISDIKVYDLSFFLELNKSLCDPMKAEKVVKERVAEIRAPPKESDIAAVPVTHLAPINTEPINYLIYGERPGNLIRFFSKIKHRLSPSSSVMVIGNNPGLVEDLYNQVFPDVSKRPNFVECTNGMFMGDTSIDGFWDSPRSVSLLRAQLSVGPLARTVDDGQTPGQVEKREEEIKYLVERVLDTPTLGAVKISRRILERYKLKKLVARSVIYPLTVAYNCMMGEIFSTDEKVHEARLLFEEACAVVQAIDQSLTHQILLNNLLWQVIRAPNIHPLMWKCVEAGYNTNVDLDNGWIIKYGRGMTPTHDKYAKIVKIKASESARALAAVKEESAKAQARLRVAKELAAKRLEEKEKRLERLDNEHVIRRGFKRFVFGETLQAPLNIPDKTYFKSKSPTEASSIWGQLEAPPKKITKKEDESNLSAQVEGNGNDAVEKASEPSARKWWNENGAFRYHESLAGNLALIALVRALARLPWAPLSMALSIRNRETNSDDEGSHDFRPVFNLPAKYPNKSMSFFSSYSLFFSSELDLSATSPASSVIFCWSMDNQYIIDTINIS</sequence>
<name>A0A5M9JTK0_MONFR</name>
<dbReference type="GO" id="GO:0005739">
    <property type="term" value="C:mitochondrion"/>
    <property type="evidence" value="ECO:0007669"/>
    <property type="project" value="TreeGrafter"/>
</dbReference>
<dbReference type="SUPFAM" id="SSF48179">
    <property type="entry name" value="6-phosphogluconate dehydrogenase C-terminal domain-like"/>
    <property type="match status" value="1"/>
</dbReference>
<gene>
    <name evidence="6" type="ORF">EYC84_003424</name>
</gene>
<proteinExistence type="predicted"/>
<keyword evidence="7" id="KW-1185">Reference proteome</keyword>
<evidence type="ECO:0000256" key="3">
    <source>
        <dbReference type="SAM" id="Coils"/>
    </source>
</evidence>
<evidence type="ECO:0000313" key="6">
    <source>
        <dbReference type="EMBL" id="KAA8572854.1"/>
    </source>
</evidence>
<evidence type="ECO:0000256" key="1">
    <source>
        <dbReference type="ARBA" id="ARBA00022857"/>
    </source>
</evidence>
<protein>
    <recommendedName>
        <fullName evidence="5">Ketopantoate reductase C-terminal domain-containing protein</fullName>
    </recommendedName>
</protein>
<keyword evidence="3" id="KW-0175">Coiled coil</keyword>
<comment type="caution">
    <text evidence="6">The sequence shown here is derived from an EMBL/GenBank/DDBJ whole genome shotgun (WGS) entry which is preliminary data.</text>
</comment>
<dbReference type="InterPro" id="IPR013328">
    <property type="entry name" value="6PGD_dom2"/>
</dbReference>
<organism evidence="6 7">
    <name type="scientific">Monilinia fructicola</name>
    <name type="common">Brown rot fungus</name>
    <name type="synonym">Ciboria fructicola</name>
    <dbReference type="NCBI Taxonomy" id="38448"/>
    <lineage>
        <taxon>Eukaryota</taxon>
        <taxon>Fungi</taxon>
        <taxon>Dikarya</taxon>
        <taxon>Ascomycota</taxon>
        <taxon>Pezizomycotina</taxon>
        <taxon>Leotiomycetes</taxon>
        <taxon>Helotiales</taxon>
        <taxon>Sclerotiniaceae</taxon>
        <taxon>Monilinia</taxon>
    </lineage>
</organism>
<feature type="coiled-coil region" evidence="3">
    <location>
        <begin position="504"/>
        <end position="542"/>
    </location>
</feature>
<evidence type="ECO:0000256" key="2">
    <source>
        <dbReference type="ARBA" id="ARBA00023002"/>
    </source>
</evidence>
<reference evidence="6 7" key="1">
    <citation type="submission" date="2019-06" db="EMBL/GenBank/DDBJ databases">
        <title>Genome Sequence of the Brown Rot Fungal Pathogen Monilinia fructicola.</title>
        <authorList>
            <person name="De Miccolis Angelini R.M."/>
            <person name="Landi L."/>
            <person name="Abate D."/>
            <person name="Pollastro S."/>
            <person name="Romanazzi G."/>
            <person name="Faretra F."/>
        </authorList>
    </citation>
    <scope>NUCLEOTIDE SEQUENCE [LARGE SCALE GENOMIC DNA]</scope>
    <source>
        <strain evidence="6 7">Mfrc123</strain>
    </source>
</reference>
<dbReference type="PANTHER" id="PTHR43765">
    <property type="entry name" value="2-DEHYDROPANTOATE 2-REDUCTASE-RELATED"/>
    <property type="match status" value="1"/>
</dbReference>
<dbReference type="GO" id="GO:0008677">
    <property type="term" value="F:2-dehydropantoate 2-reductase activity"/>
    <property type="evidence" value="ECO:0007669"/>
    <property type="project" value="TreeGrafter"/>
</dbReference>
<feature type="domain" description="Ketopantoate reductase C-terminal" evidence="5">
    <location>
        <begin position="378"/>
        <end position="483"/>
    </location>
</feature>
<dbReference type="GO" id="GO:0050661">
    <property type="term" value="F:NADP binding"/>
    <property type="evidence" value="ECO:0007669"/>
    <property type="project" value="TreeGrafter"/>
</dbReference>
<dbReference type="VEuPathDB" id="FungiDB:MFRU_003g00470"/>
<dbReference type="EMBL" id="VICG01000004">
    <property type="protein sequence ID" value="KAA8572854.1"/>
    <property type="molecule type" value="Genomic_DNA"/>
</dbReference>
<dbReference type="InterPro" id="IPR013752">
    <property type="entry name" value="KPA_reductase"/>
</dbReference>
<feature type="region of interest" description="Disordered" evidence="4">
    <location>
        <begin position="580"/>
        <end position="619"/>
    </location>
</feature>
<evidence type="ECO:0000256" key="4">
    <source>
        <dbReference type="SAM" id="MobiDB-lite"/>
    </source>
</evidence>
<dbReference type="Pfam" id="PF08546">
    <property type="entry name" value="ApbA_C"/>
    <property type="match status" value="1"/>
</dbReference>
<dbReference type="InterPro" id="IPR050838">
    <property type="entry name" value="Ketopantoate_reductase"/>
</dbReference>